<keyword evidence="2" id="KW-0808">Transferase</keyword>
<dbReference type="RefSeq" id="WP_129650429.1">
    <property type="nucleotide sequence ID" value="NZ_JBBMFL010000026.1"/>
</dbReference>
<protein>
    <submittedName>
        <fullName evidence="2">Lipopolysaccharide kinase InaA family protein</fullName>
    </submittedName>
</protein>
<dbReference type="EMBL" id="JBBMFL010000026">
    <property type="protein sequence ID" value="MEQ2546222.1"/>
    <property type="molecule type" value="Genomic_DNA"/>
</dbReference>
<feature type="compositionally biased region" description="Basic residues" evidence="1">
    <location>
        <begin position="244"/>
        <end position="253"/>
    </location>
</feature>
<dbReference type="GO" id="GO:0016301">
    <property type="term" value="F:kinase activity"/>
    <property type="evidence" value="ECO:0007669"/>
    <property type="project" value="UniProtKB-KW"/>
</dbReference>
<organism evidence="2 3">
    <name type="scientific">Alistipes intestinihominis</name>
    <dbReference type="NCBI Taxonomy" id="3133172"/>
    <lineage>
        <taxon>Bacteria</taxon>
        <taxon>Pseudomonadati</taxon>
        <taxon>Bacteroidota</taxon>
        <taxon>Bacteroidia</taxon>
        <taxon>Bacteroidales</taxon>
        <taxon>Rikenellaceae</taxon>
        <taxon>Alistipes</taxon>
    </lineage>
</organism>
<dbReference type="Proteomes" id="UP001460202">
    <property type="component" value="Unassembled WGS sequence"/>
</dbReference>
<dbReference type="GeneID" id="78178850"/>
<feature type="region of interest" description="Disordered" evidence="1">
    <location>
        <begin position="244"/>
        <end position="275"/>
    </location>
</feature>
<keyword evidence="3" id="KW-1185">Reference proteome</keyword>
<name>A0ABV1H1N8_9BACT</name>
<evidence type="ECO:0000313" key="3">
    <source>
        <dbReference type="Proteomes" id="UP001460202"/>
    </source>
</evidence>
<comment type="caution">
    <text evidence="2">The sequence shown here is derived from an EMBL/GenBank/DDBJ whole genome shotgun (WGS) entry which is preliminary data.</text>
</comment>
<reference evidence="2 3" key="1">
    <citation type="submission" date="2024-03" db="EMBL/GenBank/DDBJ databases">
        <title>Human intestinal bacterial collection.</title>
        <authorList>
            <person name="Pauvert C."/>
            <person name="Hitch T.C.A."/>
            <person name="Clavel T."/>
        </authorList>
    </citation>
    <scope>NUCLEOTIDE SEQUENCE [LARGE SCALE GENOMIC DNA]</scope>
    <source>
        <strain evidence="2 3">CLA-KB-H122</strain>
    </source>
</reference>
<gene>
    <name evidence="2" type="ORF">WMO46_14845</name>
</gene>
<dbReference type="InterPro" id="IPR011009">
    <property type="entry name" value="Kinase-like_dom_sf"/>
</dbReference>
<sequence>MKILINPRYEHLRPFVERLTRPIFFTRHGETLHSGRNTVKLFETDGMRLVVKSYERLSLFNRFAYGLLRKSKAMRAYRHAGQLRRLGIDTPEEVAVVEIRKGGAMRHCYFVSLYTDYESIRPTTELFMQREEAKRVLDGVAELLVRMHWAGVEHKDLNVGNILYRKEKDRYCFQVIDTNRMSFHKYMSMRRRLRNLRRLSCGTPAYLYILKQYAGILQADAPTVQLEGAVRRLLFEKRQHTKGKVKSLLRRRPGTAESASGVEEERSGVRNPVGL</sequence>
<evidence type="ECO:0000313" key="2">
    <source>
        <dbReference type="EMBL" id="MEQ2546222.1"/>
    </source>
</evidence>
<accession>A0ABV1H1N8</accession>
<keyword evidence="2" id="KW-0418">Kinase</keyword>
<dbReference type="Pfam" id="PF06293">
    <property type="entry name" value="Kdo"/>
    <property type="match status" value="1"/>
</dbReference>
<dbReference type="Gene3D" id="1.10.510.10">
    <property type="entry name" value="Transferase(Phosphotransferase) domain 1"/>
    <property type="match status" value="1"/>
</dbReference>
<proteinExistence type="predicted"/>
<evidence type="ECO:0000256" key="1">
    <source>
        <dbReference type="SAM" id="MobiDB-lite"/>
    </source>
</evidence>
<dbReference type="SUPFAM" id="SSF56112">
    <property type="entry name" value="Protein kinase-like (PK-like)"/>
    <property type="match status" value="1"/>
</dbReference>